<comment type="caution">
    <text evidence="3">The sequence shown here is derived from an EMBL/GenBank/DDBJ whole genome shotgun (WGS) entry which is preliminary data.</text>
</comment>
<name>A0ABQ4CKB9_9ACTN</name>
<dbReference type="Pfam" id="PF08376">
    <property type="entry name" value="NIT"/>
    <property type="match status" value="1"/>
</dbReference>
<dbReference type="InterPro" id="IPR013587">
    <property type="entry name" value="Nitrate/nitrite_sensing"/>
</dbReference>
<sequence>MSQHPTAPARRAGWPTVAFLLVVPTIITAVLVGSSLTDARDTTRSLDRTRDLATAVLASGALVEAVQDERAAAVRLLGAGTTPERSRHQTAFTEAGAAVDRAAGDYAARLADLPSDLPADVRERLGQIDGGLRDLAQVRPGVTRGALAPTDAINAYDALVDGLIQLRRQAATAAEDPPSSRRMLTAAAIAEQKERLHQERTVVLHGHATGTVDKTEFVAAHESRGQLAESFATLASAADKARFDRIVAGPDLRASTDFESWILDTMPPGGDLRGAPFTSDSWDAALAGHGRLLRDVEREIDTDIVAAVAAARADERREMLLETGIPVGILLLIIVGSVLFARSTKRG</sequence>
<dbReference type="Proteomes" id="UP000604117">
    <property type="component" value="Unassembled WGS sequence"/>
</dbReference>
<reference evidence="3 4" key="1">
    <citation type="submission" date="2021-01" db="EMBL/GenBank/DDBJ databases">
        <title>Whole genome shotgun sequence of Asanoa siamensis NBRC 107932.</title>
        <authorList>
            <person name="Komaki H."/>
            <person name="Tamura T."/>
        </authorList>
    </citation>
    <scope>NUCLEOTIDE SEQUENCE [LARGE SCALE GENOMIC DNA]</scope>
    <source>
        <strain evidence="3 4">NBRC 107932</strain>
    </source>
</reference>
<evidence type="ECO:0000313" key="3">
    <source>
        <dbReference type="EMBL" id="GIF71727.1"/>
    </source>
</evidence>
<evidence type="ECO:0000313" key="4">
    <source>
        <dbReference type="Proteomes" id="UP000604117"/>
    </source>
</evidence>
<dbReference type="RefSeq" id="WP_203711203.1">
    <property type="nucleotide sequence ID" value="NZ_BONE01000007.1"/>
</dbReference>
<feature type="domain" description="Nitrate/nitrite sensing protein" evidence="2">
    <location>
        <begin position="61"/>
        <end position="304"/>
    </location>
</feature>
<evidence type="ECO:0000259" key="2">
    <source>
        <dbReference type="Pfam" id="PF08376"/>
    </source>
</evidence>
<dbReference type="EMBL" id="BONE01000007">
    <property type="protein sequence ID" value="GIF71727.1"/>
    <property type="molecule type" value="Genomic_DNA"/>
</dbReference>
<proteinExistence type="predicted"/>
<accession>A0ABQ4CKB9</accession>
<feature type="transmembrane region" description="Helical" evidence="1">
    <location>
        <begin position="323"/>
        <end position="341"/>
    </location>
</feature>
<keyword evidence="4" id="KW-1185">Reference proteome</keyword>
<protein>
    <recommendedName>
        <fullName evidence="2">Nitrate/nitrite sensing protein domain-containing protein</fullName>
    </recommendedName>
</protein>
<organism evidence="3 4">
    <name type="scientific">Asanoa siamensis</name>
    <dbReference type="NCBI Taxonomy" id="926357"/>
    <lineage>
        <taxon>Bacteria</taxon>
        <taxon>Bacillati</taxon>
        <taxon>Actinomycetota</taxon>
        <taxon>Actinomycetes</taxon>
        <taxon>Micromonosporales</taxon>
        <taxon>Micromonosporaceae</taxon>
        <taxon>Asanoa</taxon>
    </lineage>
</organism>
<gene>
    <name evidence="3" type="ORF">Asi02nite_12450</name>
</gene>
<keyword evidence="1" id="KW-0472">Membrane</keyword>
<keyword evidence="1" id="KW-1133">Transmembrane helix</keyword>
<evidence type="ECO:0000256" key="1">
    <source>
        <dbReference type="SAM" id="Phobius"/>
    </source>
</evidence>
<keyword evidence="1" id="KW-0812">Transmembrane</keyword>
<feature type="transmembrane region" description="Helical" evidence="1">
    <location>
        <begin position="12"/>
        <end position="36"/>
    </location>
</feature>